<dbReference type="OrthoDB" id="1038419at2"/>
<dbReference type="AlphaFoldDB" id="K0WR03"/>
<evidence type="ECO:0008006" key="4">
    <source>
        <dbReference type="Google" id="ProtNLM"/>
    </source>
</evidence>
<dbReference type="eggNOG" id="COG0457">
    <property type="taxonomic scope" value="Bacteria"/>
</dbReference>
<dbReference type="HOGENOM" id="CLU_578130_0_0_10"/>
<organism evidence="2 3">
    <name type="scientific">Barnesiella intestinihominis YIT 11860</name>
    <dbReference type="NCBI Taxonomy" id="742726"/>
    <lineage>
        <taxon>Bacteria</taxon>
        <taxon>Pseudomonadati</taxon>
        <taxon>Bacteroidota</taxon>
        <taxon>Bacteroidia</taxon>
        <taxon>Bacteroidales</taxon>
        <taxon>Barnesiellaceae</taxon>
        <taxon>Barnesiella</taxon>
    </lineage>
</organism>
<gene>
    <name evidence="2" type="ORF">HMPREF9448_02549</name>
</gene>
<keyword evidence="1" id="KW-0175">Coiled coil</keyword>
<feature type="coiled-coil region" evidence="1">
    <location>
        <begin position="199"/>
        <end position="248"/>
    </location>
</feature>
<evidence type="ECO:0000313" key="2">
    <source>
        <dbReference type="EMBL" id="EJZ61873.1"/>
    </source>
</evidence>
<sequence>MKNITVFLASSDELKNDRNSFHSLVASLDEIFEPRGYRIRCRRWEDFSAFCTGTRTQDDYNRIVRASDICICMFHRKAGEYTIEEFNQALDEYVKNQSHPKTFVYIRALIEGEMEDEALKRFKEDLFDRVGHYWCNYATDDAMKLHFVMQLERIIPSVSGNASVTEGNHFKIENGVVSLYGHKIAELDNLSFAAENPEYLSLKESIARLNTEIARLRATGVAELQPMIDEKQAELYKKRESLNRLESQLFDLALSINKLIGSGTPVSERKRLAIEMFERGNSKGVVEILNEKDIAADVAQARKEIEQGKLLVDSGRSLIEAGLQKTRSLAEEYVLRAKALMTDYAEPRRFELACHAYEQGIELIRANLSEEELAKSLFEYGCFLQTNKRYDLAEARYRENLDICQRLAAISPQAYEPSLAMVQNNLGLLCSDTQRYEDSEEMYLSAVEIYQRLSVVNPQVYEPGLATTQNNLG</sequence>
<evidence type="ECO:0000256" key="1">
    <source>
        <dbReference type="SAM" id="Coils"/>
    </source>
</evidence>
<dbReference type="STRING" id="742726.HMPREF9448_02549"/>
<protein>
    <recommendedName>
        <fullName evidence="4">DUF4062 domain-containing protein</fullName>
    </recommendedName>
</protein>
<feature type="non-terminal residue" evidence="2">
    <location>
        <position position="473"/>
    </location>
</feature>
<proteinExistence type="predicted"/>
<dbReference type="InterPro" id="IPR011990">
    <property type="entry name" value="TPR-like_helical_dom_sf"/>
</dbReference>
<keyword evidence="3" id="KW-1185">Reference proteome</keyword>
<reference evidence="2 3" key="1">
    <citation type="submission" date="2012-08" db="EMBL/GenBank/DDBJ databases">
        <title>The Genome Sequence of Barnesiella intestinihominis YIT 11860.</title>
        <authorList>
            <consortium name="The Broad Institute Genome Sequencing Platform"/>
            <person name="Earl A."/>
            <person name="Ward D."/>
            <person name="Feldgarden M."/>
            <person name="Gevers D."/>
            <person name="Morotomi M."/>
            <person name="Walker B."/>
            <person name="Young S.K."/>
            <person name="Zeng Q."/>
            <person name="Gargeya S."/>
            <person name="Fitzgerald M."/>
            <person name="Haas B."/>
            <person name="Abouelleil A."/>
            <person name="Alvarado L."/>
            <person name="Arachchi H.M."/>
            <person name="Berlin A.M."/>
            <person name="Chapman S.B."/>
            <person name="Goldberg J."/>
            <person name="Griggs A."/>
            <person name="Gujja S."/>
            <person name="Hansen M."/>
            <person name="Howarth C."/>
            <person name="Imamovic A."/>
            <person name="Larimer J."/>
            <person name="McCowen C."/>
            <person name="Montmayeur A."/>
            <person name="Murphy C."/>
            <person name="Neiman D."/>
            <person name="Pearson M."/>
            <person name="Priest M."/>
            <person name="Roberts A."/>
            <person name="Saif S."/>
            <person name="Shea T."/>
            <person name="Sisk P."/>
            <person name="Sykes S."/>
            <person name="Wortman J."/>
            <person name="Nusbaum C."/>
            <person name="Birren B."/>
        </authorList>
    </citation>
    <scope>NUCLEOTIDE SEQUENCE [LARGE SCALE GENOMIC DNA]</scope>
    <source>
        <strain evidence="2 3">YIT 11860</strain>
    </source>
</reference>
<comment type="caution">
    <text evidence="2">The sequence shown here is derived from an EMBL/GenBank/DDBJ whole genome shotgun (WGS) entry which is preliminary data.</text>
</comment>
<accession>K0WR03</accession>
<dbReference type="SUPFAM" id="SSF48452">
    <property type="entry name" value="TPR-like"/>
    <property type="match status" value="1"/>
</dbReference>
<dbReference type="Proteomes" id="UP000006044">
    <property type="component" value="Unassembled WGS sequence"/>
</dbReference>
<name>K0WR03_9BACT</name>
<dbReference type="EMBL" id="ADLE01000018">
    <property type="protein sequence ID" value="EJZ61873.1"/>
    <property type="molecule type" value="Genomic_DNA"/>
</dbReference>
<evidence type="ECO:0000313" key="3">
    <source>
        <dbReference type="Proteomes" id="UP000006044"/>
    </source>
</evidence>
<dbReference type="Gene3D" id="1.25.40.10">
    <property type="entry name" value="Tetratricopeptide repeat domain"/>
    <property type="match status" value="1"/>
</dbReference>